<evidence type="ECO:0000256" key="3">
    <source>
        <dbReference type="ARBA" id="ARBA00022449"/>
    </source>
</evidence>
<feature type="transmembrane region" description="Helical" evidence="10">
    <location>
        <begin position="207"/>
        <end position="230"/>
    </location>
</feature>
<keyword evidence="2" id="KW-0813">Transport</keyword>
<evidence type="ECO:0000256" key="2">
    <source>
        <dbReference type="ARBA" id="ARBA00022448"/>
    </source>
</evidence>
<dbReference type="Pfam" id="PF01554">
    <property type="entry name" value="MatE"/>
    <property type="match status" value="2"/>
</dbReference>
<dbReference type="InterPro" id="IPR002528">
    <property type="entry name" value="MATE_fam"/>
</dbReference>
<evidence type="ECO:0000256" key="4">
    <source>
        <dbReference type="ARBA" id="ARBA00022475"/>
    </source>
</evidence>
<feature type="transmembrane region" description="Helical" evidence="10">
    <location>
        <begin position="332"/>
        <end position="351"/>
    </location>
</feature>
<feature type="transmembrane region" description="Helical" evidence="10">
    <location>
        <begin position="146"/>
        <end position="163"/>
    </location>
</feature>
<protein>
    <recommendedName>
        <fullName evidence="9">Multidrug-efflux transporter</fullName>
    </recommendedName>
</protein>
<accession>A0ABV3Z181</accession>
<dbReference type="RefSeq" id="WP_369312463.1">
    <property type="nucleotide sequence ID" value="NZ_JBEHZE010000001.1"/>
</dbReference>
<keyword evidence="7" id="KW-0406">Ion transport</keyword>
<feature type="transmembrane region" description="Helical" evidence="10">
    <location>
        <begin position="23"/>
        <end position="43"/>
    </location>
</feature>
<evidence type="ECO:0000256" key="6">
    <source>
        <dbReference type="ARBA" id="ARBA00022989"/>
    </source>
</evidence>
<keyword evidence="5 10" id="KW-0812">Transmembrane</keyword>
<feature type="transmembrane region" description="Helical" evidence="10">
    <location>
        <begin position="292"/>
        <end position="311"/>
    </location>
</feature>
<evidence type="ECO:0000313" key="11">
    <source>
        <dbReference type="EMBL" id="MEX6632540.1"/>
    </source>
</evidence>
<keyword evidence="6 10" id="KW-1133">Transmembrane helix</keyword>
<feature type="transmembrane region" description="Helical" evidence="10">
    <location>
        <begin position="407"/>
        <end position="427"/>
    </location>
</feature>
<organism evidence="11 12">
    <name type="scientific">Hyphococcus lacteus</name>
    <dbReference type="NCBI Taxonomy" id="3143536"/>
    <lineage>
        <taxon>Bacteria</taxon>
        <taxon>Pseudomonadati</taxon>
        <taxon>Pseudomonadota</taxon>
        <taxon>Alphaproteobacteria</taxon>
        <taxon>Parvularculales</taxon>
        <taxon>Parvularculaceae</taxon>
        <taxon>Hyphococcus</taxon>
    </lineage>
</organism>
<evidence type="ECO:0000256" key="5">
    <source>
        <dbReference type="ARBA" id="ARBA00022692"/>
    </source>
</evidence>
<feature type="transmembrane region" description="Helical" evidence="10">
    <location>
        <begin position="107"/>
        <end position="126"/>
    </location>
</feature>
<keyword evidence="12" id="KW-1185">Reference proteome</keyword>
<dbReference type="InterPro" id="IPR050222">
    <property type="entry name" value="MATE_MdtK"/>
</dbReference>
<keyword evidence="3" id="KW-0050">Antiport</keyword>
<sequence>MTAKIDNTSEAIRKSASPWRKEFFALMTIGLPMAATQLVQFSINIVDVVMIGQLGPTHLAAGGLGLVLFYFLFVAGMGPAVATSPMVSQALGADGDDVRDARRSVRMGLWVVGIAAPICSLVYFFAEEFALMLGQPADVAALAEPYVIALVPGLPFALGVIVLRNFLAAIERARAPLYFIIATTALNTLLNYLLIYGNWGLPRLELVGAGIASSISHAVGFFALVIYINWEARAKRFNLFQRFFNPDWPRFIEVARLGWPISITIGFEAMLFNASLFLVGRIGIDEMAAYQVALNVAAAAFMMPLGLSMAGSVRVGLMAGAKDLQGVRRASVMTLLCSVGAIMAVAIPVMLFPNKIAGFYLDESSPSNTAVLALVVLFLPIAAAFALFDAIQVAAAQALRGLKDVRVPMILTGISYWVIGFPVAAWLGLGTPLGAVGVWWGLLVALLAASITLGWRLWLVTRDPA</sequence>
<reference evidence="11 12" key="1">
    <citation type="submission" date="2024-05" db="EMBL/GenBank/DDBJ databases">
        <title>Three bacterial strains, DH-69, EH-24, and ECK-19 isolated from coastal sediments.</title>
        <authorList>
            <person name="Ye Y.-Q."/>
            <person name="Du Z.-J."/>
        </authorList>
    </citation>
    <scope>NUCLEOTIDE SEQUENCE [LARGE SCALE GENOMIC DNA]</scope>
    <source>
        <strain evidence="11 12">ECK-19</strain>
    </source>
</reference>
<evidence type="ECO:0000256" key="10">
    <source>
        <dbReference type="SAM" id="Phobius"/>
    </source>
</evidence>
<evidence type="ECO:0000256" key="7">
    <source>
        <dbReference type="ARBA" id="ARBA00023065"/>
    </source>
</evidence>
<dbReference type="InterPro" id="IPR048279">
    <property type="entry name" value="MdtK-like"/>
</dbReference>
<dbReference type="PANTHER" id="PTHR43298">
    <property type="entry name" value="MULTIDRUG RESISTANCE PROTEIN NORM-RELATED"/>
    <property type="match status" value="1"/>
</dbReference>
<dbReference type="PANTHER" id="PTHR43298:SF2">
    <property type="entry name" value="FMN_FAD EXPORTER YEEO-RELATED"/>
    <property type="match status" value="1"/>
</dbReference>
<feature type="transmembrane region" description="Helical" evidence="10">
    <location>
        <begin position="251"/>
        <end position="272"/>
    </location>
</feature>
<dbReference type="Proteomes" id="UP001560685">
    <property type="component" value="Unassembled WGS sequence"/>
</dbReference>
<proteinExistence type="predicted"/>
<evidence type="ECO:0000256" key="9">
    <source>
        <dbReference type="ARBA" id="ARBA00031636"/>
    </source>
</evidence>
<evidence type="ECO:0000256" key="1">
    <source>
        <dbReference type="ARBA" id="ARBA00004429"/>
    </source>
</evidence>
<feature type="transmembrane region" description="Helical" evidence="10">
    <location>
        <begin position="439"/>
        <end position="459"/>
    </location>
</feature>
<dbReference type="PIRSF" id="PIRSF006603">
    <property type="entry name" value="DinF"/>
    <property type="match status" value="1"/>
</dbReference>
<keyword evidence="4" id="KW-1003">Cell membrane</keyword>
<gene>
    <name evidence="11" type="ORF">ABFZ84_03175</name>
</gene>
<dbReference type="CDD" id="cd13131">
    <property type="entry name" value="MATE_NorM_like"/>
    <property type="match status" value="1"/>
</dbReference>
<keyword evidence="8 10" id="KW-0472">Membrane</keyword>
<dbReference type="EMBL" id="JBEHZE010000001">
    <property type="protein sequence ID" value="MEX6632540.1"/>
    <property type="molecule type" value="Genomic_DNA"/>
</dbReference>
<comment type="subcellular location">
    <subcellularLocation>
        <location evidence="1">Cell inner membrane</location>
        <topology evidence="1">Multi-pass membrane protein</topology>
    </subcellularLocation>
</comment>
<feature type="transmembrane region" description="Helical" evidence="10">
    <location>
        <begin position="175"/>
        <end position="195"/>
    </location>
</feature>
<evidence type="ECO:0000313" key="12">
    <source>
        <dbReference type="Proteomes" id="UP001560685"/>
    </source>
</evidence>
<name>A0ABV3Z181_9PROT</name>
<comment type="caution">
    <text evidence="11">The sequence shown here is derived from an EMBL/GenBank/DDBJ whole genome shotgun (WGS) entry which is preliminary data.</text>
</comment>
<evidence type="ECO:0000256" key="8">
    <source>
        <dbReference type="ARBA" id="ARBA00023136"/>
    </source>
</evidence>
<feature type="transmembrane region" description="Helical" evidence="10">
    <location>
        <begin position="371"/>
        <end position="395"/>
    </location>
</feature>
<dbReference type="NCBIfam" id="TIGR00797">
    <property type="entry name" value="matE"/>
    <property type="match status" value="1"/>
</dbReference>
<feature type="transmembrane region" description="Helical" evidence="10">
    <location>
        <begin position="63"/>
        <end position="87"/>
    </location>
</feature>